<protein>
    <submittedName>
        <fullName evidence="2">Uncharacterized protein</fullName>
    </submittedName>
</protein>
<dbReference type="RefSeq" id="XP_040666544.1">
    <property type="nucleotide sequence ID" value="XM_040817187.1"/>
</dbReference>
<evidence type="ECO:0000313" key="3">
    <source>
        <dbReference type="Proteomes" id="UP000184073"/>
    </source>
</evidence>
<name>A0A1L9PH08_ASPVE</name>
<sequence>MASESTSNLREEAVYRPPSPSSSCRECLKIHKSQLPVEFHCSKDYVPPKTVPLFFWIEKVNPPSRMNDEGSWLPGQQFEEAIHKHIGKRSSCDGSSFPSVRDESVPQPNIWREPFSYKIDIPHGLADDFKKNPDKMEAFLSDLPQQLGWTAVINHIWADSDEPGSIHVRLTETNGRVAAEPIDVMIDVPTHLAAELERNPDRITAILSELPRLDGFEWNYEPPKSHANLSRLHWFDAKVKQRGRWQLCEIDIDAHKRYIGPGILRFLRRNFHLLGFRLRVLGARILYFYTFTIRQFSHFARYVSALRSYLCHWAVHFKC</sequence>
<accession>A0A1L9PH08</accession>
<dbReference type="VEuPathDB" id="FungiDB:ASPVEDRAFT_82338"/>
<keyword evidence="3" id="KW-1185">Reference proteome</keyword>
<dbReference type="GeneID" id="63732698"/>
<evidence type="ECO:0000313" key="2">
    <source>
        <dbReference type="EMBL" id="OJJ00782.1"/>
    </source>
</evidence>
<dbReference type="AlphaFoldDB" id="A0A1L9PH08"/>
<gene>
    <name evidence="2" type="ORF">ASPVEDRAFT_82338</name>
</gene>
<organism evidence="2 3">
    <name type="scientific">Aspergillus versicolor CBS 583.65</name>
    <dbReference type="NCBI Taxonomy" id="1036611"/>
    <lineage>
        <taxon>Eukaryota</taxon>
        <taxon>Fungi</taxon>
        <taxon>Dikarya</taxon>
        <taxon>Ascomycota</taxon>
        <taxon>Pezizomycotina</taxon>
        <taxon>Eurotiomycetes</taxon>
        <taxon>Eurotiomycetidae</taxon>
        <taxon>Eurotiales</taxon>
        <taxon>Aspergillaceae</taxon>
        <taxon>Aspergillus</taxon>
        <taxon>Aspergillus subgen. Nidulantes</taxon>
    </lineage>
</organism>
<feature type="region of interest" description="Disordered" evidence="1">
    <location>
        <begin position="1"/>
        <end position="22"/>
    </location>
</feature>
<dbReference type="Proteomes" id="UP000184073">
    <property type="component" value="Unassembled WGS sequence"/>
</dbReference>
<dbReference type="OrthoDB" id="10354842at2759"/>
<dbReference type="EMBL" id="KV878127">
    <property type="protein sequence ID" value="OJJ00782.1"/>
    <property type="molecule type" value="Genomic_DNA"/>
</dbReference>
<proteinExistence type="predicted"/>
<evidence type="ECO:0000256" key="1">
    <source>
        <dbReference type="SAM" id="MobiDB-lite"/>
    </source>
</evidence>
<reference evidence="3" key="1">
    <citation type="journal article" date="2017" name="Genome Biol.">
        <title>Comparative genomics reveals high biological diversity and specific adaptations in the industrially and medically important fungal genus Aspergillus.</title>
        <authorList>
            <person name="de Vries R.P."/>
            <person name="Riley R."/>
            <person name="Wiebenga A."/>
            <person name="Aguilar-Osorio G."/>
            <person name="Amillis S."/>
            <person name="Uchima C.A."/>
            <person name="Anderluh G."/>
            <person name="Asadollahi M."/>
            <person name="Askin M."/>
            <person name="Barry K."/>
            <person name="Battaglia E."/>
            <person name="Bayram O."/>
            <person name="Benocci T."/>
            <person name="Braus-Stromeyer S.A."/>
            <person name="Caldana C."/>
            <person name="Canovas D."/>
            <person name="Cerqueira G.C."/>
            <person name="Chen F."/>
            <person name="Chen W."/>
            <person name="Choi C."/>
            <person name="Clum A."/>
            <person name="Dos Santos R.A."/>
            <person name="Damasio A.R."/>
            <person name="Diallinas G."/>
            <person name="Emri T."/>
            <person name="Fekete E."/>
            <person name="Flipphi M."/>
            <person name="Freyberg S."/>
            <person name="Gallo A."/>
            <person name="Gournas C."/>
            <person name="Habgood R."/>
            <person name="Hainaut M."/>
            <person name="Harispe M.L."/>
            <person name="Henrissat B."/>
            <person name="Hilden K.S."/>
            <person name="Hope R."/>
            <person name="Hossain A."/>
            <person name="Karabika E."/>
            <person name="Karaffa L."/>
            <person name="Karanyi Z."/>
            <person name="Krasevec N."/>
            <person name="Kuo A."/>
            <person name="Kusch H."/>
            <person name="LaButti K."/>
            <person name="Lagendijk E.L."/>
            <person name="Lapidus A."/>
            <person name="Levasseur A."/>
            <person name="Lindquist E."/>
            <person name="Lipzen A."/>
            <person name="Logrieco A.F."/>
            <person name="MacCabe A."/>
            <person name="Maekelae M.R."/>
            <person name="Malavazi I."/>
            <person name="Melin P."/>
            <person name="Meyer V."/>
            <person name="Mielnichuk N."/>
            <person name="Miskei M."/>
            <person name="Molnar A.P."/>
            <person name="Mule G."/>
            <person name="Ngan C.Y."/>
            <person name="Orejas M."/>
            <person name="Orosz E."/>
            <person name="Ouedraogo J.P."/>
            <person name="Overkamp K.M."/>
            <person name="Park H.-S."/>
            <person name="Perrone G."/>
            <person name="Piumi F."/>
            <person name="Punt P.J."/>
            <person name="Ram A.F."/>
            <person name="Ramon A."/>
            <person name="Rauscher S."/>
            <person name="Record E."/>
            <person name="Riano-Pachon D.M."/>
            <person name="Robert V."/>
            <person name="Roehrig J."/>
            <person name="Ruller R."/>
            <person name="Salamov A."/>
            <person name="Salih N.S."/>
            <person name="Samson R.A."/>
            <person name="Sandor E."/>
            <person name="Sanguinetti M."/>
            <person name="Schuetze T."/>
            <person name="Sepcic K."/>
            <person name="Shelest E."/>
            <person name="Sherlock G."/>
            <person name="Sophianopoulou V."/>
            <person name="Squina F.M."/>
            <person name="Sun H."/>
            <person name="Susca A."/>
            <person name="Todd R.B."/>
            <person name="Tsang A."/>
            <person name="Unkles S.E."/>
            <person name="van de Wiele N."/>
            <person name="van Rossen-Uffink D."/>
            <person name="Oliveira J.V."/>
            <person name="Vesth T.C."/>
            <person name="Visser J."/>
            <person name="Yu J.-H."/>
            <person name="Zhou M."/>
            <person name="Andersen M.R."/>
            <person name="Archer D.B."/>
            <person name="Baker S.E."/>
            <person name="Benoit I."/>
            <person name="Brakhage A.A."/>
            <person name="Braus G.H."/>
            <person name="Fischer R."/>
            <person name="Frisvad J.C."/>
            <person name="Goldman G.H."/>
            <person name="Houbraken J."/>
            <person name="Oakley B."/>
            <person name="Pocsi I."/>
            <person name="Scazzocchio C."/>
            <person name="Seiboth B."/>
            <person name="vanKuyk P.A."/>
            <person name="Wortman J."/>
            <person name="Dyer P.S."/>
            <person name="Grigoriev I.V."/>
        </authorList>
    </citation>
    <scope>NUCLEOTIDE SEQUENCE [LARGE SCALE GENOMIC DNA]</scope>
    <source>
        <strain evidence="3">CBS 583.65</strain>
    </source>
</reference>